<keyword evidence="4 12" id="KW-0808">Transferase</keyword>
<dbReference type="InterPro" id="IPR030380">
    <property type="entry name" value="SAM_MeTfrase_DRM"/>
</dbReference>
<keyword evidence="10" id="KW-1133">Transmembrane helix</keyword>
<dbReference type="InterPro" id="IPR029063">
    <property type="entry name" value="SAM-dependent_MTases_sf"/>
</dbReference>
<keyword evidence="13" id="KW-1185">Reference proteome</keyword>
<reference evidence="12 13" key="1">
    <citation type="journal article" date="2019" name="Plant Biotechnol. J.">
        <title>The red bayberry genome and genetic basis of sex determination.</title>
        <authorList>
            <person name="Jia H.M."/>
            <person name="Jia H.J."/>
            <person name="Cai Q.L."/>
            <person name="Wang Y."/>
            <person name="Zhao H.B."/>
            <person name="Yang W.F."/>
            <person name="Wang G.Y."/>
            <person name="Li Y.H."/>
            <person name="Zhan D.L."/>
            <person name="Shen Y.T."/>
            <person name="Niu Q.F."/>
            <person name="Chang L."/>
            <person name="Qiu J."/>
            <person name="Zhao L."/>
            <person name="Xie H.B."/>
            <person name="Fu W.Y."/>
            <person name="Jin J."/>
            <person name="Li X.W."/>
            <person name="Jiao Y."/>
            <person name="Zhou C.C."/>
            <person name="Tu T."/>
            <person name="Chai C.Y."/>
            <person name="Gao J.L."/>
            <person name="Fan L.J."/>
            <person name="van de Weg E."/>
            <person name="Wang J.Y."/>
            <person name="Gao Z.S."/>
        </authorList>
    </citation>
    <scope>NUCLEOTIDE SEQUENCE [LARGE SCALE GENOMIC DNA]</scope>
    <source>
        <tissue evidence="12">Leaves</tissue>
    </source>
</reference>
<organism evidence="12 13">
    <name type="scientific">Morella rubra</name>
    <name type="common">Chinese bayberry</name>
    <dbReference type="NCBI Taxonomy" id="262757"/>
    <lineage>
        <taxon>Eukaryota</taxon>
        <taxon>Viridiplantae</taxon>
        <taxon>Streptophyta</taxon>
        <taxon>Embryophyta</taxon>
        <taxon>Tracheophyta</taxon>
        <taxon>Spermatophyta</taxon>
        <taxon>Magnoliopsida</taxon>
        <taxon>eudicotyledons</taxon>
        <taxon>Gunneridae</taxon>
        <taxon>Pentapetalae</taxon>
        <taxon>rosids</taxon>
        <taxon>fabids</taxon>
        <taxon>Fagales</taxon>
        <taxon>Myricaceae</taxon>
        <taxon>Morella</taxon>
    </lineage>
</organism>
<dbReference type="GO" id="GO:0032259">
    <property type="term" value="P:methylation"/>
    <property type="evidence" value="ECO:0007669"/>
    <property type="project" value="UniProtKB-KW"/>
</dbReference>
<feature type="region of interest" description="Disordered" evidence="9">
    <location>
        <begin position="379"/>
        <end position="414"/>
    </location>
</feature>
<evidence type="ECO:0000256" key="1">
    <source>
        <dbReference type="ARBA" id="ARBA00004123"/>
    </source>
</evidence>
<dbReference type="AlphaFoldDB" id="A0A6A1VLK1"/>
<keyword evidence="10" id="KW-0812">Transmembrane</keyword>
<feature type="compositionally biased region" description="Basic and acidic residues" evidence="9">
    <location>
        <begin position="207"/>
        <end position="216"/>
    </location>
</feature>
<dbReference type="Gene3D" id="3.40.50.150">
    <property type="entry name" value="Vaccinia Virus protein VP39"/>
    <property type="match status" value="1"/>
</dbReference>
<dbReference type="EC" id="2.1.1.37" evidence="2"/>
<evidence type="ECO:0000256" key="7">
    <source>
        <dbReference type="ARBA" id="ARBA00023125"/>
    </source>
</evidence>
<evidence type="ECO:0000256" key="9">
    <source>
        <dbReference type="SAM" id="MobiDB-lite"/>
    </source>
</evidence>
<dbReference type="PROSITE" id="PS51680">
    <property type="entry name" value="SAM_MT_DRM"/>
    <property type="match status" value="1"/>
</dbReference>
<dbReference type="OrthoDB" id="641149at2759"/>
<dbReference type="InterPro" id="IPR001525">
    <property type="entry name" value="C5_MeTfrase"/>
</dbReference>
<evidence type="ECO:0000256" key="2">
    <source>
        <dbReference type="ARBA" id="ARBA00011975"/>
    </source>
</evidence>
<feature type="transmembrane region" description="Helical" evidence="10">
    <location>
        <begin position="63"/>
        <end position="85"/>
    </location>
</feature>
<evidence type="ECO:0000256" key="4">
    <source>
        <dbReference type="ARBA" id="ARBA00022679"/>
    </source>
</evidence>
<evidence type="ECO:0000313" key="13">
    <source>
        <dbReference type="Proteomes" id="UP000516437"/>
    </source>
</evidence>
<dbReference type="SUPFAM" id="SSF53335">
    <property type="entry name" value="S-adenosyl-L-methionine-dependent methyltransferases"/>
    <property type="match status" value="2"/>
</dbReference>
<evidence type="ECO:0000256" key="8">
    <source>
        <dbReference type="ARBA" id="ARBA00023242"/>
    </source>
</evidence>
<evidence type="ECO:0000256" key="6">
    <source>
        <dbReference type="ARBA" id="ARBA00022737"/>
    </source>
</evidence>
<feature type="region of interest" description="Disordered" evidence="9">
    <location>
        <begin position="181"/>
        <end position="216"/>
    </location>
</feature>
<evidence type="ECO:0000259" key="11">
    <source>
        <dbReference type="PROSITE" id="PS51680"/>
    </source>
</evidence>
<keyword evidence="6" id="KW-0677">Repeat</keyword>
<keyword evidence="8" id="KW-0539">Nucleus</keyword>
<accession>A0A6A1VLK1</accession>
<dbReference type="Proteomes" id="UP000516437">
    <property type="component" value="Chromosome 5"/>
</dbReference>
<dbReference type="EMBL" id="RXIC02000023">
    <property type="protein sequence ID" value="KAB1213782.1"/>
    <property type="molecule type" value="Genomic_DNA"/>
</dbReference>
<dbReference type="PANTHER" id="PTHR23068:SF11">
    <property type="entry name" value="INACTIVE DNA (CYTOSINE-5)-METHYLTRANSFERASE DRM3-RELATED"/>
    <property type="match status" value="1"/>
</dbReference>
<evidence type="ECO:0000256" key="5">
    <source>
        <dbReference type="ARBA" id="ARBA00022691"/>
    </source>
</evidence>
<keyword evidence="10" id="KW-0472">Membrane</keyword>
<dbReference type="GO" id="GO:0003886">
    <property type="term" value="F:DNA (cytosine-5-)-methyltransferase activity"/>
    <property type="evidence" value="ECO:0007669"/>
    <property type="project" value="UniProtKB-EC"/>
</dbReference>
<feature type="domain" description="SAM-dependent MTase DRM-type" evidence="11">
    <location>
        <begin position="446"/>
        <end position="777"/>
    </location>
</feature>
<evidence type="ECO:0000313" key="12">
    <source>
        <dbReference type="EMBL" id="KAB1213782.1"/>
    </source>
</evidence>
<protein>
    <recommendedName>
        <fullName evidence="2">DNA (cytosine-5-)-methyltransferase</fullName>
        <ecNumber evidence="2">2.1.1.37</ecNumber>
    </recommendedName>
</protein>
<keyword evidence="5" id="KW-0949">S-adenosyl-L-methionine</keyword>
<dbReference type="Pfam" id="PF00145">
    <property type="entry name" value="DNA_methylase"/>
    <property type="match status" value="1"/>
</dbReference>
<dbReference type="InterPro" id="IPR050390">
    <property type="entry name" value="C5-Methyltransferase"/>
</dbReference>
<evidence type="ECO:0000256" key="3">
    <source>
        <dbReference type="ARBA" id="ARBA00022603"/>
    </source>
</evidence>
<name>A0A6A1VLK1_9ROSI</name>
<keyword evidence="3 12" id="KW-0489">Methyltransferase</keyword>
<dbReference type="GO" id="GO:0005634">
    <property type="term" value="C:nucleus"/>
    <property type="evidence" value="ECO:0007669"/>
    <property type="project" value="UniProtKB-SubCell"/>
</dbReference>
<dbReference type="GO" id="GO:0003677">
    <property type="term" value="F:DNA binding"/>
    <property type="evidence" value="ECO:0007669"/>
    <property type="project" value="UniProtKB-KW"/>
</dbReference>
<keyword evidence="7" id="KW-0238">DNA-binding</keyword>
<proteinExistence type="predicted"/>
<evidence type="ECO:0000256" key="10">
    <source>
        <dbReference type="SAM" id="Phobius"/>
    </source>
</evidence>
<comment type="subcellular location">
    <subcellularLocation>
        <location evidence="1">Nucleus</location>
    </subcellularLocation>
</comment>
<feature type="compositionally biased region" description="Basic and acidic residues" evidence="9">
    <location>
        <begin position="379"/>
        <end position="399"/>
    </location>
</feature>
<sequence>MTVNRANGKWTEGPRFDLNSTSGWHCGSGCVSRAAALTLEFGDSLGLLSPGEVLNQAFRGGSWGGVIIIVFQSCGVCFISTWYALSISDYVCDSSNRNGEKAIVPKEEILDFEFPPDTVCSRHAGDSIASSSVSNIRSFFIGMGFLPSLVDKVVEEKGEDNVELLLETLFAYSALQKSSSESSDSLDSLFDEEEASTPPETPAVIQPKEEPDVQNEVHDDKRASLLMMKFSVNEVEFAIDKLGEDAPINEIVDFITATQIAQELDEDMDDKTHDDEVRNKHANNDTLFGTMEKTLRLLEMGFSENEVSLAIERYGTDVPLAELADSIFTGEPGNSCIGGEKYSAKTFSNRKVKTEDCSLDFVSHSRDIGVEETFKGKRPKQEYFDDRPDSVSQSRHVDFGESSQRKRPKQEYVDDSSSYVDTKWLEEKADPNILRFGRPNPFKANPCRSLDRRVAKPPYFFYGNTVNLSHDSWSKISQFLYALEPEFVSTEFFSALSRKEGYMHNLPTENRFHVLPRSPMTIQDAIPQTKRWWPSWDTRKQLNCISSETGGTTQLCDRLGRMLADSRGLLSSEQQSDILHRCRTLNLVWLGQYKLASIEPEHIERILGYPSNHTQAAENSLIDRLKALKYCFQTDTLGYHLSTLKSMYPEGLTVLSFYSGIGGAEVALNRLGIHLKGVVSVETSETKRRILRRWWLSTGQTGELVQIEDIQRLTSSKIESLTKKFGSFDFVICQNPCSHFSSSKIAAEDDTVAGFDFSLFYEFVRVLQCVRIISGRKR</sequence>
<comment type="caution">
    <text evidence="12">The sequence shown here is derived from an EMBL/GenBank/DDBJ whole genome shotgun (WGS) entry which is preliminary data.</text>
</comment>
<dbReference type="PANTHER" id="PTHR23068">
    <property type="entry name" value="DNA CYTOSINE-5- -METHYLTRANSFERASE 3-RELATED"/>
    <property type="match status" value="1"/>
</dbReference>
<gene>
    <name evidence="12" type="ORF">CJ030_MR5G021914</name>
</gene>